<dbReference type="InterPro" id="IPR010359">
    <property type="entry name" value="IrrE_HExxH"/>
</dbReference>
<dbReference type="EMBL" id="CP024307">
    <property type="protein sequence ID" value="AUX76490.1"/>
    <property type="molecule type" value="Genomic_DNA"/>
</dbReference>
<feature type="domain" description="IrrE N-terminal-like" evidence="1">
    <location>
        <begin position="58"/>
        <end position="131"/>
    </location>
</feature>
<accession>A0A2L0H4T7</accession>
<protein>
    <recommendedName>
        <fullName evidence="1">IrrE N-terminal-like domain-containing protein</fullName>
    </recommendedName>
</protein>
<reference evidence="2 3" key="1">
    <citation type="submission" date="2017-10" db="EMBL/GenBank/DDBJ databases">
        <title>Analysis of the genome sequences of Rhizobium populations associated to common bean (phaseolus vulgaris).</title>
        <authorList>
            <person name="Bustos P."/>
            <person name="Santamaria R.I."/>
            <person name="Miranda-Sanchez F."/>
            <person name="Perez-Carrascal O."/>
            <person name="Juarez S."/>
            <person name="Lozano L."/>
            <person name="Martinez-Flores I."/>
            <person name="Vinuesa P."/>
            <person name="Martinez-Romero E."/>
            <person name="Cevallos M.A."/>
            <person name="Romero D."/>
            <person name="Davila G."/>
            <person name="Gonzalez V."/>
        </authorList>
    </citation>
    <scope>NUCLEOTIDE SEQUENCE [LARGE SCALE GENOMIC DNA]</scope>
    <source>
        <strain evidence="2 3">NXT3</strain>
    </source>
</reference>
<organism evidence="2 3">
    <name type="scientific">Rhizobium fredii</name>
    <name type="common">Sinorhizobium fredii</name>
    <dbReference type="NCBI Taxonomy" id="380"/>
    <lineage>
        <taxon>Bacteria</taxon>
        <taxon>Pseudomonadati</taxon>
        <taxon>Pseudomonadota</taxon>
        <taxon>Alphaproteobacteria</taxon>
        <taxon>Hyphomicrobiales</taxon>
        <taxon>Rhizobiaceae</taxon>
        <taxon>Sinorhizobium/Ensifer group</taxon>
        <taxon>Sinorhizobium</taxon>
    </lineage>
</organism>
<dbReference type="Proteomes" id="UP000239340">
    <property type="component" value="Chromosome"/>
</dbReference>
<evidence type="ECO:0000259" key="1">
    <source>
        <dbReference type="Pfam" id="PF06114"/>
    </source>
</evidence>
<name>A0A2L0H4T7_RHIFR</name>
<gene>
    <name evidence="2" type="ORF">NXT3_CH01923</name>
</gene>
<sequence length="174" mass="20110">MKEALKYRNEFDMQHVELVDIVDIIEFKLVSRFPDFRLVIARDTEMKEDALAEPLKGRITVRQSVYVAACDGDVEARLVLAHELGHFLLHREKDVSMHKDPRGAVQPIRDMKATESIEDQADMFARHFLAPPHLSYLYRHEPHKLAMLTGTPLRVCLGNITMSKWPEVYAIRTT</sequence>
<dbReference type="AlphaFoldDB" id="A0A2L0H4T7"/>
<dbReference type="Pfam" id="PF06114">
    <property type="entry name" value="Peptidase_M78"/>
    <property type="match status" value="1"/>
</dbReference>
<evidence type="ECO:0000313" key="3">
    <source>
        <dbReference type="Proteomes" id="UP000239340"/>
    </source>
</evidence>
<evidence type="ECO:0000313" key="2">
    <source>
        <dbReference type="EMBL" id="AUX76490.1"/>
    </source>
</evidence>
<dbReference type="Gene3D" id="1.10.10.2910">
    <property type="match status" value="1"/>
</dbReference>
<proteinExistence type="predicted"/>